<dbReference type="AlphaFoldDB" id="A0A0L8G3E4"/>
<accession>A0A0L8G3E4</accession>
<name>A0A0L8G3E4_OCTBM</name>
<reference evidence="1" key="1">
    <citation type="submission" date="2015-07" db="EMBL/GenBank/DDBJ databases">
        <title>MeaNS - Measles Nucleotide Surveillance Program.</title>
        <authorList>
            <person name="Tran T."/>
            <person name="Druce J."/>
        </authorList>
    </citation>
    <scope>NUCLEOTIDE SEQUENCE</scope>
    <source>
        <strain evidence="1">UCB-OBI-ISO-001</strain>
        <tissue evidence="1">Gonad</tissue>
    </source>
</reference>
<gene>
    <name evidence="1" type="ORF">OCBIM_22001139mg</name>
</gene>
<sequence>MKNVVPVLKKIRQRSHTPLYRVTNFTCLYTHTSLKTIYTQFHHILIPKHRYTQIRAHPSATSIEPSFPWPFTLIFLFFSHLQLYCFNSSLPSLCYSSFLLMKKQHSKYEVAFLLKK</sequence>
<protein>
    <submittedName>
        <fullName evidence="1">Uncharacterized protein</fullName>
    </submittedName>
</protein>
<organism evidence="1">
    <name type="scientific">Octopus bimaculoides</name>
    <name type="common">California two-spotted octopus</name>
    <dbReference type="NCBI Taxonomy" id="37653"/>
    <lineage>
        <taxon>Eukaryota</taxon>
        <taxon>Metazoa</taxon>
        <taxon>Spiralia</taxon>
        <taxon>Lophotrochozoa</taxon>
        <taxon>Mollusca</taxon>
        <taxon>Cephalopoda</taxon>
        <taxon>Coleoidea</taxon>
        <taxon>Octopodiformes</taxon>
        <taxon>Octopoda</taxon>
        <taxon>Incirrata</taxon>
        <taxon>Octopodidae</taxon>
        <taxon>Octopus</taxon>
    </lineage>
</organism>
<dbReference type="EMBL" id="KQ424206">
    <property type="protein sequence ID" value="KOF71369.1"/>
    <property type="molecule type" value="Genomic_DNA"/>
</dbReference>
<evidence type="ECO:0000313" key="1">
    <source>
        <dbReference type="EMBL" id="KOF71369.1"/>
    </source>
</evidence>
<proteinExistence type="predicted"/>